<organism evidence="1 2">
    <name type="scientific">Clostridium homopropionicum DSM 5847</name>
    <dbReference type="NCBI Taxonomy" id="1121318"/>
    <lineage>
        <taxon>Bacteria</taxon>
        <taxon>Bacillati</taxon>
        <taxon>Bacillota</taxon>
        <taxon>Clostridia</taxon>
        <taxon>Eubacteriales</taxon>
        <taxon>Clostridiaceae</taxon>
        <taxon>Clostridium</taxon>
    </lineage>
</organism>
<protein>
    <submittedName>
        <fullName evidence="1">Uncharacterized protein</fullName>
    </submittedName>
</protein>
<name>A0A0L6ZBW1_9CLOT</name>
<evidence type="ECO:0000313" key="1">
    <source>
        <dbReference type="EMBL" id="KOA20456.1"/>
    </source>
</evidence>
<reference evidence="2" key="1">
    <citation type="submission" date="2015-08" db="EMBL/GenBank/DDBJ databases">
        <title>Genome sequence of the strict anaerobe Clostridium homopropionicum LuHBu1 (DSM 5847T).</title>
        <authorList>
            <person name="Poehlein A."/>
            <person name="Beck M."/>
            <person name="Schiel-Bengelsdorf B."/>
            <person name="Bengelsdorf F.R."/>
            <person name="Daniel R."/>
            <person name="Duerre P."/>
        </authorList>
    </citation>
    <scope>NUCLEOTIDE SEQUENCE [LARGE SCALE GENOMIC DNA]</scope>
    <source>
        <strain evidence="2">DSM 5847</strain>
    </source>
</reference>
<dbReference type="Proteomes" id="UP000037043">
    <property type="component" value="Unassembled WGS sequence"/>
</dbReference>
<gene>
    <name evidence="1" type="ORF">CLHOM_10440</name>
</gene>
<sequence length="36" mass="4384">MDNKELELLEKILRELQDIRVIVEENLECEKVEIKE</sequence>
<accession>A0A0L6ZBW1</accession>
<comment type="caution">
    <text evidence="1">The sequence shown here is derived from an EMBL/GenBank/DDBJ whole genome shotgun (WGS) entry which is preliminary data.</text>
</comment>
<dbReference type="AlphaFoldDB" id="A0A0L6ZBW1"/>
<dbReference type="EMBL" id="LHUR01000013">
    <property type="protein sequence ID" value="KOA20456.1"/>
    <property type="molecule type" value="Genomic_DNA"/>
</dbReference>
<evidence type="ECO:0000313" key="2">
    <source>
        <dbReference type="Proteomes" id="UP000037043"/>
    </source>
</evidence>
<keyword evidence="2" id="KW-1185">Reference proteome</keyword>
<proteinExistence type="predicted"/>
<dbReference type="PATRIC" id="fig|1121318.3.peg.1052"/>